<dbReference type="AlphaFoldDB" id="E9J9X1"/>
<reference evidence="1" key="1">
    <citation type="journal article" date="2011" name="Proc. Natl. Acad. Sci. U.S.A.">
        <title>The genome of the fire ant Solenopsis invicta.</title>
        <authorList>
            <person name="Wurm Y."/>
            <person name="Wang J."/>
            <person name="Riba-Grognuz O."/>
            <person name="Corona M."/>
            <person name="Nygaard S."/>
            <person name="Hunt B.G."/>
            <person name="Ingram K.K."/>
            <person name="Falquet L."/>
            <person name="Nipitwattanaphon M."/>
            <person name="Gotzek D."/>
            <person name="Dijkstra M.B."/>
            <person name="Oettler J."/>
            <person name="Comtesse F."/>
            <person name="Shih C.J."/>
            <person name="Wu W.J."/>
            <person name="Yang C.C."/>
            <person name="Thomas J."/>
            <person name="Beaudoing E."/>
            <person name="Pradervand S."/>
            <person name="Flegel V."/>
            <person name="Cook E.D."/>
            <person name="Fabbretti R."/>
            <person name="Stockinger H."/>
            <person name="Long L."/>
            <person name="Farmerie W.G."/>
            <person name="Oakey J."/>
            <person name="Boomsma J.J."/>
            <person name="Pamilo P."/>
            <person name="Yi S.V."/>
            <person name="Heinze J."/>
            <person name="Goodisman M.A."/>
            <person name="Farinelli L."/>
            <person name="Harshman K."/>
            <person name="Hulo N."/>
            <person name="Cerutti L."/>
            <person name="Xenarios I."/>
            <person name="Shoemaker D."/>
            <person name="Keller L."/>
        </authorList>
    </citation>
    <scope>NUCLEOTIDE SEQUENCE [LARGE SCALE GENOMIC DNA]</scope>
</reference>
<proteinExistence type="predicted"/>
<sequence length="179" mass="20552">MYVAENGRRTSDAGKTINSLSLLLRVLNAITSLHGFITQYYYNINHDKICACYNVCASDNKQKNIIPSTNPRSRVVAPRQRPYGFRAAASRRRCGGYAHLPWTLPRNTVNNCECRVSRSQTTEQTGHATEHAKGDDVRLHHMQRELLRRNLWNFMWTCHMSLAYPSLTSQPFSRALLQQ</sequence>
<feature type="non-terminal residue" evidence="1">
    <location>
        <position position="179"/>
    </location>
</feature>
<dbReference type="HOGENOM" id="CLU_1505327_0_0_1"/>
<protein>
    <submittedName>
        <fullName evidence="1">Uncharacterized protein</fullName>
    </submittedName>
</protein>
<accession>E9J9X1</accession>
<evidence type="ECO:0000313" key="1">
    <source>
        <dbReference type="EMBL" id="EFZ10382.1"/>
    </source>
</evidence>
<organism>
    <name type="scientific">Solenopsis invicta</name>
    <name type="common">Red imported fire ant</name>
    <name type="synonym">Solenopsis wagneri</name>
    <dbReference type="NCBI Taxonomy" id="13686"/>
    <lineage>
        <taxon>Eukaryota</taxon>
        <taxon>Metazoa</taxon>
        <taxon>Ecdysozoa</taxon>
        <taxon>Arthropoda</taxon>
        <taxon>Hexapoda</taxon>
        <taxon>Insecta</taxon>
        <taxon>Pterygota</taxon>
        <taxon>Neoptera</taxon>
        <taxon>Endopterygota</taxon>
        <taxon>Hymenoptera</taxon>
        <taxon>Apocrita</taxon>
        <taxon>Aculeata</taxon>
        <taxon>Formicoidea</taxon>
        <taxon>Formicidae</taxon>
        <taxon>Myrmicinae</taxon>
        <taxon>Solenopsis</taxon>
    </lineage>
</organism>
<gene>
    <name evidence="1" type="ORF">SINV_07429</name>
</gene>
<name>E9J9X1_SOLIN</name>
<dbReference type="EMBL" id="GL769510">
    <property type="protein sequence ID" value="EFZ10382.1"/>
    <property type="molecule type" value="Genomic_DNA"/>
</dbReference>